<accession>A0A2T5J758</accession>
<dbReference type="OrthoDB" id="9794241at2"/>
<dbReference type="PANTHER" id="PTHR36452">
    <property type="entry name" value="CHROMOSOME 12, WHOLE GENOME SHOTGUN SEQUENCE"/>
    <property type="match status" value="1"/>
</dbReference>
<dbReference type="Pfam" id="PF09365">
    <property type="entry name" value="DUF2461"/>
    <property type="match status" value="1"/>
</dbReference>
<evidence type="ECO:0000313" key="2">
    <source>
        <dbReference type="Proteomes" id="UP000244168"/>
    </source>
</evidence>
<proteinExistence type="predicted"/>
<name>A0A2T5J758_9SPHI</name>
<comment type="caution">
    <text evidence="1">The sequence shown here is derived from an EMBL/GenBank/DDBJ whole genome shotgun (WGS) entry which is preliminary data.</text>
</comment>
<dbReference type="PIRSF" id="PIRSF028451">
    <property type="entry name" value="UCP028451"/>
    <property type="match status" value="1"/>
</dbReference>
<dbReference type="Proteomes" id="UP000244168">
    <property type="component" value="Unassembled WGS sequence"/>
</dbReference>
<reference evidence="1 2" key="1">
    <citation type="submission" date="2018-04" db="EMBL/GenBank/DDBJ databases">
        <title>Genomic Encyclopedia of Archaeal and Bacterial Type Strains, Phase II (KMG-II): from individual species to whole genera.</title>
        <authorList>
            <person name="Goeker M."/>
        </authorList>
    </citation>
    <scope>NUCLEOTIDE SEQUENCE [LARGE SCALE GENOMIC DNA]</scope>
    <source>
        <strain evidence="1 2">DSM 26809</strain>
    </source>
</reference>
<dbReference type="NCBIfam" id="TIGR02453">
    <property type="entry name" value="TIGR02453 family protein"/>
    <property type="match status" value="1"/>
</dbReference>
<dbReference type="InterPro" id="IPR012808">
    <property type="entry name" value="CHP02453"/>
</dbReference>
<protein>
    <submittedName>
        <fullName evidence="1">Uncharacterized protein (TIGR02453 family)</fullName>
    </submittedName>
</protein>
<sequence>MIKSETLKFFTALAENNHRDWFMAHKDEFEVVKENITDFAGEVIKSLSKIDPLVDPATDPKKCVMRIYRDIRFSKDKTPYKTWLGIHKFTAGKYTGGIGYYIHIQPGQSFAGGGYWLPEGDHLKAIRQEVDYNADELKAIVDAPDFKSMFGEFRDQEQLKGAPAGYQTDDENISLIKLKSFTAVKSITDKELQQKDLIDTIAAIFEKIYPLNTFLQQAVSTT</sequence>
<dbReference type="AlphaFoldDB" id="A0A2T5J758"/>
<dbReference type="PANTHER" id="PTHR36452:SF1">
    <property type="entry name" value="DUF2461 DOMAIN-CONTAINING PROTEIN"/>
    <property type="match status" value="1"/>
</dbReference>
<organism evidence="1 2">
    <name type="scientific">Mucilaginibacter yixingensis</name>
    <dbReference type="NCBI Taxonomy" id="1295612"/>
    <lineage>
        <taxon>Bacteria</taxon>
        <taxon>Pseudomonadati</taxon>
        <taxon>Bacteroidota</taxon>
        <taxon>Sphingobacteriia</taxon>
        <taxon>Sphingobacteriales</taxon>
        <taxon>Sphingobacteriaceae</taxon>
        <taxon>Mucilaginibacter</taxon>
    </lineage>
</organism>
<dbReference type="RefSeq" id="WP_107829804.1">
    <property type="nucleotide sequence ID" value="NZ_CP160205.1"/>
</dbReference>
<dbReference type="EMBL" id="QAOQ01000006">
    <property type="protein sequence ID" value="PTQ94987.1"/>
    <property type="molecule type" value="Genomic_DNA"/>
</dbReference>
<evidence type="ECO:0000313" key="1">
    <source>
        <dbReference type="EMBL" id="PTQ94987.1"/>
    </source>
</evidence>
<keyword evidence="2" id="KW-1185">Reference proteome</keyword>
<dbReference type="InterPro" id="IPR015996">
    <property type="entry name" value="UCP028451"/>
</dbReference>
<gene>
    <name evidence="1" type="ORF">C8P68_106201</name>
</gene>